<keyword evidence="1" id="KW-0812">Transmembrane</keyword>
<organism evidence="2 3">
    <name type="scientific">Lacisediminihabitans profunda</name>
    <dbReference type="NCBI Taxonomy" id="2594790"/>
    <lineage>
        <taxon>Bacteria</taxon>
        <taxon>Bacillati</taxon>
        <taxon>Actinomycetota</taxon>
        <taxon>Actinomycetes</taxon>
        <taxon>Micrococcales</taxon>
        <taxon>Microbacteriaceae</taxon>
        <taxon>Lacisediminihabitans</taxon>
    </lineage>
</organism>
<keyword evidence="3" id="KW-1185">Reference proteome</keyword>
<proteinExistence type="predicted"/>
<dbReference type="AlphaFoldDB" id="A0A5C8UK65"/>
<name>A0A5C8UK65_9MICO</name>
<accession>A0A5C8UK65</accession>
<protein>
    <submittedName>
        <fullName evidence="2">Uncharacterized protein</fullName>
    </submittedName>
</protein>
<comment type="caution">
    <text evidence="2">The sequence shown here is derived from an EMBL/GenBank/DDBJ whole genome shotgun (WGS) entry which is preliminary data.</text>
</comment>
<dbReference type="Proteomes" id="UP000321379">
    <property type="component" value="Unassembled WGS sequence"/>
</dbReference>
<evidence type="ECO:0000256" key="1">
    <source>
        <dbReference type="SAM" id="Phobius"/>
    </source>
</evidence>
<evidence type="ECO:0000313" key="2">
    <source>
        <dbReference type="EMBL" id="TXN28132.1"/>
    </source>
</evidence>
<evidence type="ECO:0000313" key="3">
    <source>
        <dbReference type="Proteomes" id="UP000321379"/>
    </source>
</evidence>
<reference evidence="2 3" key="1">
    <citation type="submission" date="2019-08" db="EMBL/GenBank/DDBJ databases">
        <title>Bacterial whole genome sequence for Glaciihabitans sp. CHu50b-6-2.</title>
        <authorList>
            <person name="Jin L."/>
        </authorList>
    </citation>
    <scope>NUCLEOTIDE SEQUENCE [LARGE SCALE GENOMIC DNA]</scope>
    <source>
        <strain evidence="2 3">CHu50b-6-2</strain>
    </source>
</reference>
<dbReference type="RefSeq" id="WP_147785173.1">
    <property type="nucleotide sequence ID" value="NZ_VRMG01000016.1"/>
</dbReference>
<keyword evidence="1" id="KW-0472">Membrane</keyword>
<sequence length="95" mass="9904">MPDVVSLLLVALTVITAVTWLPINDAAITRADDAGWDQSMLLPHWMLLWLSVVGAVIVSAALLAINLVICVAAFRAPRAVSDNAVAAVVDGPSAD</sequence>
<keyword evidence="1" id="KW-1133">Transmembrane helix</keyword>
<feature type="transmembrane region" description="Helical" evidence="1">
    <location>
        <begin position="47"/>
        <end position="74"/>
    </location>
</feature>
<dbReference type="EMBL" id="VRMG01000016">
    <property type="protein sequence ID" value="TXN28132.1"/>
    <property type="molecule type" value="Genomic_DNA"/>
</dbReference>
<gene>
    <name evidence="2" type="ORF">FVP33_18495</name>
</gene>